<keyword evidence="5" id="KW-1185">Reference proteome</keyword>
<dbReference type="Pfam" id="PF00535">
    <property type="entry name" value="Glycos_transf_2"/>
    <property type="match status" value="1"/>
</dbReference>
<name>D2RIJ6_ACIFV</name>
<dbReference type="HOGENOM" id="CLU_025996_25_1_9"/>
<evidence type="ECO:0000256" key="1">
    <source>
        <dbReference type="ARBA" id="ARBA00022676"/>
    </source>
</evidence>
<dbReference type="EMBL" id="CP001859">
    <property type="protein sequence ID" value="ADB46898.1"/>
    <property type="molecule type" value="Genomic_DNA"/>
</dbReference>
<feature type="domain" description="Glycosyltransferase 2-like" evidence="3">
    <location>
        <begin position="7"/>
        <end position="171"/>
    </location>
</feature>
<dbReference type="CAZy" id="GT2">
    <property type="family name" value="Glycosyltransferase Family 2"/>
</dbReference>
<dbReference type="GeneID" id="78335814"/>
<dbReference type="PANTHER" id="PTHR22916:SF51">
    <property type="entry name" value="GLYCOSYLTRANSFERASE EPSH-RELATED"/>
    <property type="match status" value="1"/>
</dbReference>
<dbReference type="InterPro" id="IPR029044">
    <property type="entry name" value="Nucleotide-diphossugar_trans"/>
</dbReference>
<dbReference type="InterPro" id="IPR001173">
    <property type="entry name" value="Glyco_trans_2-like"/>
</dbReference>
<gene>
    <name evidence="4" type="ordered locus">Acfer_0495</name>
</gene>
<dbReference type="Gene3D" id="3.90.550.10">
    <property type="entry name" value="Spore Coat Polysaccharide Biosynthesis Protein SpsA, Chain A"/>
    <property type="match status" value="1"/>
</dbReference>
<dbReference type="STRING" id="591001.Acfer_0495"/>
<dbReference type="PANTHER" id="PTHR22916">
    <property type="entry name" value="GLYCOSYLTRANSFERASE"/>
    <property type="match status" value="1"/>
</dbReference>
<dbReference type="SUPFAM" id="SSF53448">
    <property type="entry name" value="Nucleotide-diphospho-sugar transferases"/>
    <property type="match status" value="1"/>
</dbReference>
<accession>D2RIJ6</accession>
<keyword evidence="2 4" id="KW-0808">Transferase</keyword>
<dbReference type="GO" id="GO:0016757">
    <property type="term" value="F:glycosyltransferase activity"/>
    <property type="evidence" value="ECO:0007669"/>
    <property type="project" value="UniProtKB-KW"/>
</dbReference>
<reference evidence="4 5" key="1">
    <citation type="journal article" date="2010" name="Stand. Genomic Sci.">
        <title>Complete genome sequence of Acidaminococcus fermentans type strain (VR4).</title>
        <authorList>
            <person name="Chang Y.J."/>
            <person name="Pukall R."/>
            <person name="Saunders E."/>
            <person name="Lapidus A."/>
            <person name="Copeland A."/>
            <person name="Nolan M."/>
            <person name="Glavina Del Rio T."/>
            <person name="Lucas S."/>
            <person name="Chen F."/>
            <person name="Tice H."/>
            <person name="Cheng J.F."/>
            <person name="Han C."/>
            <person name="Detter J.C."/>
            <person name="Bruce D."/>
            <person name="Goodwin L."/>
            <person name="Pitluck S."/>
            <person name="Mikhailova N."/>
            <person name="Liolios K."/>
            <person name="Pati A."/>
            <person name="Ivanova N."/>
            <person name="Mavromatis K."/>
            <person name="Chen A."/>
            <person name="Palaniappan K."/>
            <person name="Land M."/>
            <person name="Hauser L."/>
            <person name="Jeffries C.D."/>
            <person name="Brettin T."/>
            <person name="Rohde M."/>
            <person name="Goker M."/>
            <person name="Bristow J."/>
            <person name="Eisen J.A."/>
            <person name="Markowitz V."/>
            <person name="Hugenholtz P."/>
            <person name="Kyrpides N.C."/>
            <person name="Klenk H.P."/>
        </authorList>
    </citation>
    <scope>NUCLEOTIDE SEQUENCE [LARGE SCALE GENOMIC DNA]</scope>
    <source>
        <strain evidence="5">ATCC 25085 / DSM 20731 / CCUG 9996 / CIP 106432 / VR4</strain>
    </source>
</reference>
<keyword evidence="1" id="KW-0328">Glycosyltransferase</keyword>
<proteinExistence type="predicted"/>
<protein>
    <submittedName>
        <fullName evidence="4">Glycosyl transferase family 2</fullName>
    </submittedName>
</protein>
<sequence>MAQKLLSVIVPVYKVEKFLDRCIQSLLKQTYRNLQIILVDDGSPDNSGIICDYYAKKDFRIEVIHQSNKGLSGARNRGLIEARGEYIAFLDSDDWIEPDMYETLIGLMEKNNLDVARCSIDETDGSFHRLKTPSKQYANRVYENNTCLDLYFHEFLCKVVWNAVYKRDIVDGILSPEGHQSEDNYVSGRYLFRCKRIWITSKVLHHYWMNPDGITRAHKIKPWDICICTSLLIKDLPKDGIVTEKYKVQLKRKLARELFHYIRSNDSRCQVIAIKKKQKYDILKWLDFSRKIRFLVLLCKKNIKIYKGEN</sequence>
<dbReference type="Proteomes" id="UP000001902">
    <property type="component" value="Chromosome"/>
</dbReference>
<evidence type="ECO:0000256" key="2">
    <source>
        <dbReference type="ARBA" id="ARBA00022679"/>
    </source>
</evidence>
<organism evidence="4 5">
    <name type="scientific">Acidaminococcus fermentans (strain ATCC 25085 / DSM 20731 / CCUG 9996 / CIP 106432 / VR4)</name>
    <dbReference type="NCBI Taxonomy" id="591001"/>
    <lineage>
        <taxon>Bacteria</taxon>
        <taxon>Bacillati</taxon>
        <taxon>Bacillota</taxon>
        <taxon>Negativicutes</taxon>
        <taxon>Acidaminococcales</taxon>
        <taxon>Acidaminococcaceae</taxon>
        <taxon>Acidaminococcus</taxon>
    </lineage>
</organism>
<dbReference type="eggNOG" id="COG1215">
    <property type="taxonomic scope" value="Bacteria"/>
</dbReference>
<evidence type="ECO:0000313" key="4">
    <source>
        <dbReference type="EMBL" id="ADB46898.1"/>
    </source>
</evidence>
<dbReference type="AlphaFoldDB" id="D2RIJ6"/>
<evidence type="ECO:0000259" key="3">
    <source>
        <dbReference type="Pfam" id="PF00535"/>
    </source>
</evidence>
<dbReference type="KEGG" id="afn:Acfer_0495"/>
<dbReference type="RefSeq" id="WP_012937888.1">
    <property type="nucleotide sequence ID" value="NC_013740.1"/>
</dbReference>
<dbReference type="CDD" id="cd00761">
    <property type="entry name" value="Glyco_tranf_GTA_type"/>
    <property type="match status" value="1"/>
</dbReference>
<evidence type="ECO:0000313" key="5">
    <source>
        <dbReference type="Proteomes" id="UP000001902"/>
    </source>
</evidence>
<dbReference type="OrthoDB" id="1640114at2"/>